<name>A0ABP9LUB3_9FLAO</name>
<reference evidence="2" key="1">
    <citation type="journal article" date="2019" name="Int. J. Syst. Evol. Microbiol.">
        <title>The Global Catalogue of Microorganisms (GCM) 10K type strain sequencing project: providing services to taxonomists for standard genome sequencing and annotation.</title>
        <authorList>
            <consortium name="The Broad Institute Genomics Platform"/>
            <consortium name="The Broad Institute Genome Sequencing Center for Infectious Disease"/>
            <person name="Wu L."/>
            <person name="Ma J."/>
        </authorList>
    </citation>
    <scope>NUCLEOTIDE SEQUENCE [LARGE SCALE GENOMIC DNA]</scope>
    <source>
        <strain evidence="2">JCM 18019</strain>
    </source>
</reference>
<sequence length="55" mass="6465">MIIDNLTTPHHKILSFLIKIKSTVENNAVTKCMRKLTLGVKNNFFTNFRLAFYFM</sequence>
<keyword evidence="2" id="KW-1185">Reference proteome</keyword>
<evidence type="ECO:0000313" key="2">
    <source>
        <dbReference type="Proteomes" id="UP001500353"/>
    </source>
</evidence>
<dbReference type="EMBL" id="BAABHX010000001">
    <property type="protein sequence ID" value="GAA5083376.1"/>
    <property type="molecule type" value="Genomic_DNA"/>
</dbReference>
<dbReference type="Proteomes" id="UP001500353">
    <property type="component" value="Unassembled WGS sequence"/>
</dbReference>
<proteinExistence type="predicted"/>
<evidence type="ECO:0008006" key="3">
    <source>
        <dbReference type="Google" id="ProtNLM"/>
    </source>
</evidence>
<organism evidence="1 2">
    <name type="scientific">Chryseobacterium ginsengisoli</name>
    <dbReference type="NCBI Taxonomy" id="363853"/>
    <lineage>
        <taxon>Bacteria</taxon>
        <taxon>Pseudomonadati</taxon>
        <taxon>Bacteroidota</taxon>
        <taxon>Flavobacteriia</taxon>
        <taxon>Flavobacteriales</taxon>
        <taxon>Weeksellaceae</taxon>
        <taxon>Chryseobacterium group</taxon>
        <taxon>Chryseobacterium</taxon>
    </lineage>
</organism>
<gene>
    <name evidence="1" type="ORF">GCM10023210_01960</name>
</gene>
<comment type="caution">
    <text evidence="1">The sequence shown here is derived from an EMBL/GenBank/DDBJ whole genome shotgun (WGS) entry which is preliminary data.</text>
</comment>
<protein>
    <recommendedName>
        <fullName evidence="3">Transposase</fullName>
    </recommendedName>
</protein>
<accession>A0ABP9LUB3</accession>
<evidence type="ECO:0000313" key="1">
    <source>
        <dbReference type="EMBL" id="GAA5083376.1"/>
    </source>
</evidence>